<dbReference type="InterPro" id="IPR043429">
    <property type="entry name" value="ArtM/GltK/GlnP/TcyL/YhdX-like"/>
</dbReference>
<comment type="similarity">
    <text evidence="3">Belongs to the binding-protein-dependent transport system permease family. HisMQ subfamily.</text>
</comment>
<evidence type="ECO:0000313" key="13">
    <source>
        <dbReference type="Proteomes" id="UP000188276"/>
    </source>
</evidence>
<dbReference type="InterPro" id="IPR010065">
    <property type="entry name" value="AA_ABC_transptr_permease_3TM"/>
</dbReference>
<dbReference type="OrthoDB" id="9809799at2"/>
<dbReference type="PANTHER" id="PTHR30614">
    <property type="entry name" value="MEMBRANE COMPONENT OF AMINO ACID ABC TRANSPORTER"/>
    <property type="match status" value="1"/>
</dbReference>
<dbReference type="STRING" id="1123498.VR7878_03628"/>
<keyword evidence="8 10" id="KW-1133">Transmembrane helix</keyword>
<dbReference type="CDD" id="cd06261">
    <property type="entry name" value="TM_PBP2"/>
    <property type="match status" value="1"/>
</dbReference>
<comment type="subcellular location">
    <subcellularLocation>
        <location evidence="2">Cell inner membrane</location>
        <topology evidence="2">Multi-pass membrane protein</topology>
    </subcellularLocation>
    <subcellularLocation>
        <location evidence="10">Cell membrane</location>
        <topology evidence="10">Multi-pass membrane protein</topology>
    </subcellularLocation>
</comment>
<evidence type="ECO:0000256" key="1">
    <source>
        <dbReference type="ARBA" id="ARBA00003159"/>
    </source>
</evidence>
<accession>A0A1R4LTE9</accession>
<keyword evidence="13" id="KW-1185">Reference proteome</keyword>
<sequence>MDYDFNFSVVWRNWDILISGLGLGLGLAFISILIGCVIGIICAFMMLSKNRTFKYVASIYVTIIRNTPILVLILFTYFALPQMGIRIGKIESFIITLSIYAGAYLTEVFRSGLTSISKGLYEAGLAIGLTQFQIKRMILVPIMMRNILPSLTNNFISLFKDTSLAAAISIPELTFYARKINVESFRVIETWMVASGIYIIACFLLGYTFRALEKKIAISRTKQSNSSMTGVIAKFLRKENCS</sequence>
<proteinExistence type="inferred from homology"/>
<dbReference type="AlphaFoldDB" id="A0A1R4LTE9"/>
<evidence type="ECO:0000259" key="11">
    <source>
        <dbReference type="PROSITE" id="PS50928"/>
    </source>
</evidence>
<organism evidence="12 13">
    <name type="scientific">Vibrio ruber (strain DSM 16370 / JCM 11486 / BCRC 17186 / CECT 7878 / LMG 23124 / VR1)</name>
    <dbReference type="NCBI Taxonomy" id="1123498"/>
    <lineage>
        <taxon>Bacteria</taxon>
        <taxon>Pseudomonadati</taxon>
        <taxon>Pseudomonadota</taxon>
        <taxon>Gammaproteobacteria</taxon>
        <taxon>Vibrionales</taxon>
        <taxon>Vibrionaceae</taxon>
        <taxon>Vibrio</taxon>
    </lineage>
</organism>
<dbReference type="PANTHER" id="PTHR30614:SF20">
    <property type="entry name" value="GLUTAMINE TRANSPORT SYSTEM PERMEASE PROTEIN GLNP"/>
    <property type="match status" value="1"/>
</dbReference>
<dbReference type="NCBIfam" id="TIGR01726">
    <property type="entry name" value="HEQRo_perm_3TM"/>
    <property type="match status" value="1"/>
</dbReference>
<feature type="domain" description="ABC transmembrane type-1" evidence="11">
    <location>
        <begin position="21"/>
        <end position="209"/>
    </location>
</feature>
<evidence type="ECO:0000256" key="10">
    <source>
        <dbReference type="RuleBase" id="RU363032"/>
    </source>
</evidence>
<dbReference type="SUPFAM" id="SSF161098">
    <property type="entry name" value="MetI-like"/>
    <property type="match status" value="1"/>
</dbReference>
<reference evidence="13" key="1">
    <citation type="submission" date="2017-02" db="EMBL/GenBank/DDBJ databases">
        <authorList>
            <person name="Rodrigo-Torres L."/>
            <person name="Arahal R.D."/>
            <person name="Lucena T."/>
        </authorList>
    </citation>
    <scope>NUCLEOTIDE SEQUENCE [LARGE SCALE GENOMIC DNA]</scope>
    <source>
        <strain evidence="13">CECT 7878</strain>
    </source>
</reference>
<evidence type="ECO:0000256" key="9">
    <source>
        <dbReference type="ARBA" id="ARBA00023136"/>
    </source>
</evidence>
<dbReference type="Proteomes" id="UP000188276">
    <property type="component" value="Unassembled WGS sequence"/>
</dbReference>
<keyword evidence="5" id="KW-1003">Cell membrane</keyword>
<dbReference type="Pfam" id="PF00528">
    <property type="entry name" value="BPD_transp_1"/>
    <property type="match status" value="1"/>
</dbReference>
<dbReference type="InterPro" id="IPR000515">
    <property type="entry name" value="MetI-like"/>
</dbReference>
<feature type="transmembrane region" description="Helical" evidence="10">
    <location>
        <begin position="191"/>
        <end position="212"/>
    </location>
</feature>
<gene>
    <name evidence="12" type="primary">glnP_3</name>
    <name evidence="12" type="ORF">VR7878_03628</name>
</gene>
<dbReference type="EMBL" id="FULE01000054">
    <property type="protein sequence ID" value="SJN59733.1"/>
    <property type="molecule type" value="Genomic_DNA"/>
</dbReference>
<evidence type="ECO:0000256" key="8">
    <source>
        <dbReference type="ARBA" id="ARBA00022989"/>
    </source>
</evidence>
<keyword evidence="6 10" id="KW-0812">Transmembrane</keyword>
<dbReference type="GO" id="GO:0006865">
    <property type="term" value="P:amino acid transport"/>
    <property type="evidence" value="ECO:0007669"/>
    <property type="project" value="UniProtKB-KW"/>
</dbReference>
<keyword evidence="4 10" id="KW-0813">Transport</keyword>
<feature type="transmembrane region" description="Helical" evidence="10">
    <location>
        <begin position="20"/>
        <end position="47"/>
    </location>
</feature>
<name>A0A1R4LTE9_VIBR1</name>
<keyword evidence="7" id="KW-0029">Amino-acid transport</keyword>
<dbReference type="GO" id="GO:0022857">
    <property type="term" value="F:transmembrane transporter activity"/>
    <property type="evidence" value="ECO:0007669"/>
    <property type="project" value="InterPro"/>
</dbReference>
<evidence type="ECO:0000256" key="3">
    <source>
        <dbReference type="ARBA" id="ARBA00010072"/>
    </source>
</evidence>
<evidence type="ECO:0000256" key="5">
    <source>
        <dbReference type="ARBA" id="ARBA00022475"/>
    </source>
</evidence>
<evidence type="ECO:0000256" key="2">
    <source>
        <dbReference type="ARBA" id="ARBA00004429"/>
    </source>
</evidence>
<dbReference type="Gene3D" id="1.10.3720.10">
    <property type="entry name" value="MetI-like"/>
    <property type="match status" value="1"/>
</dbReference>
<dbReference type="PROSITE" id="PS50928">
    <property type="entry name" value="ABC_TM1"/>
    <property type="match status" value="1"/>
</dbReference>
<evidence type="ECO:0000313" key="12">
    <source>
        <dbReference type="EMBL" id="SJN59733.1"/>
    </source>
</evidence>
<evidence type="ECO:0000256" key="7">
    <source>
        <dbReference type="ARBA" id="ARBA00022970"/>
    </source>
</evidence>
<feature type="transmembrane region" description="Helical" evidence="10">
    <location>
        <begin position="59"/>
        <end position="80"/>
    </location>
</feature>
<comment type="function">
    <text evidence="1">Part of the binding-protein-dependent transport system for glutamine; probably responsible for the translocation of the substrate across the membrane.</text>
</comment>
<protein>
    <submittedName>
        <fullName evidence="12">Glutamine transport system permease protein GlnP</fullName>
    </submittedName>
</protein>
<dbReference type="GO" id="GO:0043190">
    <property type="term" value="C:ATP-binding cassette (ABC) transporter complex"/>
    <property type="evidence" value="ECO:0007669"/>
    <property type="project" value="InterPro"/>
</dbReference>
<keyword evidence="9 10" id="KW-0472">Membrane</keyword>
<evidence type="ECO:0000256" key="6">
    <source>
        <dbReference type="ARBA" id="ARBA00022692"/>
    </source>
</evidence>
<dbReference type="InterPro" id="IPR035906">
    <property type="entry name" value="MetI-like_sf"/>
</dbReference>
<evidence type="ECO:0000256" key="4">
    <source>
        <dbReference type="ARBA" id="ARBA00022448"/>
    </source>
</evidence>